<dbReference type="EMBL" id="CP002049">
    <property type="protein sequence ID" value="ADI15916.1"/>
    <property type="molecule type" value="Genomic_DNA"/>
</dbReference>
<dbReference type="CAZy" id="GT2">
    <property type="family name" value="Glycosyltransferase Family 2"/>
</dbReference>
<protein>
    <submittedName>
        <fullName evidence="5">Glycosyl transferase family 2</fullName>
    </submittedName>
</protein>
<sequence>MSTRDEFSVAPSRLSIITVTHNRRELLLQKLRALAAQTLSPEHFELVVGVNGDADGTLEALQEASAPYRMTVLSFEVPLSVAAARNACAAAATGAVLYLSDDDCSPHPETLAAHLAAQAAPCVAVGGLEFVHSGQVETWRPKRVSFWNLNGANVSLPAAAFRAVGGFDERLEGYGGEDVLLGYALHRYGLPFRALPEARAQHLGPNPVRGGNLHKARSAGRNAARIARQHPELAYRLGVHPALLALKGVALRPGALWRALAPERYAYERAYLEGALSERDPASERGTL</sequence>
<evidence type="ECO:0000313" key="5">
    <source>
        <dbReference type="EMBL" id="ADI15916.1"/>
    </source>
</evidence>
<dbReference type="eggNOG" id="COG1216">
    <property type="taxonomic scope" value="Bacteria"/>
</dbReference>
<evidence type="ECO:0000256" key="2">
    <source>
        <dbReference type="ARBA" id="ARBA00022676"/>
    </source>
</evidence>
<dbReference type="InterPro" id="IPR029044">
    <property type="entry name" value="Nucleotide-diphossugar_trans"/>
</dbReference>
<evidence type="ECO:0000313" key="6">
    <source>
        <dbReference type="Proteomes" id="UP000000379"/>
    </source>
</evidence>
<dbReference type="GO" id="GO:0016757">
    <property type="term" value="F:glycosyltransferase activity"/>
    <property type="evidence" value="ECO:0007669"/>
    <property type="project" value="UniProtKB-KW"/>
</dbReference>
<proteinExistence type="inferred from homology"/>
<dbReference type="KEGG" id="tra:Trad_2815"/>
<dbReference type="STRING" id="649638.Trad_2815"/>
<feature type="domain" description="Glycosyltransferase 2-like" evidence="4">
    <location>
        <begin position="15"/>
        <end position="147"/>
    </location>
</feature>
<dbReference type="Proteomes" id="UP000000379">
    <property type="component" value="Chromosome"/>
</dbReference>
<evidence type="ECO:0000259" key="4">
    <source>
        <dbReference type="Pfam" id="PF00535"/>
    </source>
</evidence>
<comment type="similarity">
    <text evidence="1">Belongs to the glycosyltransferase 2 family.</text>
</comment>
<dbReference type="AlphaFoldDB" id="D7CVK5"/>
<keyword evidence="6" id="KW-1185">Reference proteome</keyword>
<evidence type="ECO:0000256" key="3">
    <source>
        <dbReference type="ARBA" id="ARBA00022679"/>
    </source>
</evidence>
<gene>
    <name evidence="5" type="ordered locus">Trad_2815</name>
</gene>
<dbReference type="SUPFAM" id="SSF53448">
    <property type="entry name" value="Nucleotide-diphospho-sugar transferases"/>
    <property type="match status" value="1"/>
</dbReference>
<evidence type="ECO:0000256" key="1">
    <source>
        <dbReference type="ARBA" id="ARBA00006739"/>
    </source>
</evidence>
<name>D7CVK5_TRURR</name>
<dbReference type="Pfam" id="PF00535">
    <property type="entry name" value="Glycos_transf_2"/>
    <property type="match status" value="1"/>
</dbReference>
<reference evidence="6" key="1">
    <citation type="submission" date="2010-05" db="EMBL/GenBank/DDBJ databases">
        <title>The complete genome of Truepera radiovictris DSM 17093.</title>
        <authorList>
            <consortium name="US DOE Joint Genome Institute (JGI-PGF)"/>
            <person name="Lucas S."/>
            <person name="Copeland A."/>
            <person name="Lapidus A."/>
            <person name="Glavina del Rio T."/>
            <person name="Dalin E."/>
            <person name="Tice H."/>
            <person name="Bruce D."/>
            <person name="Goodwin L."/>
            <person name="Pitluck S."/>
            <person name="Kyrpides N."/>
            <person name="Mavromatis K."/>
            <person name="Ovchinnikova G."/>
            <person name="Munk A.C."/>
            <person name="Detter J.C."/>
            <person name="Han C."/>
            <person name="Tapia R."/>
            <person name="Land M."/>
            <person name="Hauser L."/>
            <person name="Markowitz V."/>
            <person name="Cheng J.-F."/>
            <person name="Hugenholtz P."/>
            <person name="Woyke T."/>
            <person name="Wu D."/>
            <person name="Tindall B."/>
            <person name="Pomrenke H.G."/>
            <person name="Brambilla E."/>
            <person name="Klenk H.-P."/>
            <person name="Eisen J.A."/>
        </authorList>
    </citation>
    <scope>NUCLEOTIDE SEQUENCE [LARGE SCALE GENOMIC DNA]</scope>
    <source>
        <strain evidence="6">DSM 17093 / CIP 108686 / LMG 22925 / RQ-24</strain>
    </source>
</reference>
<accession>D7CVK5</accession>
<dbReference type="PANTHER" id="PTHR43179:SF12">
    <property type="entry name" value="GALACTOFURANOSYLTRANSFERASE GLFT2"/>
    <property type="match status" value="1"/>
</dbReference>
<organism evidence="5 6">
    <name type="scientific">Truepera radiovictrix (strain DSM 17093 / CIP 108686 / LMG 22925 / RQ-24)</name>
    <dbReference type="NCBI Taxonomy" id="649638"/>
    <lineage>
        <taxon>Bacteria</taxon>
        <taxon>Thermotogati</taxon>
        <taxon>Deinococcota</taxon>
        <taxon>Deinococci</taxon>
        <taxon>Trueperales</taxon>
        <taxon>Trueperaceae</taxon>
        <taxon>Truepera</taxon>
    </lineage>
</organism>
<reference evidence="5 6" key="2">
    <citation type="journal article" date="2011" name="Stand. Genomic Sci.">
        <title>Complete genome sequence of Truepera radiovictrix type strain (RQ-24).</title>
        <authorList>
            <person name="Ivanova N."/>
            <person name="Rohde C."/>
            <person name="Munk C."/>
            <person name="Nolan M."/>
            <person name="Lucas S."/>
            <person name="Del Rio T.G."/>
            <person name="Tice H."/>
            <person name="Deshpande S."/>
            <person name="Cheng J.F."/>
            <person name="Tapia R."/>
            <person name="Han C."/>
            <person name="Goodwin L."/>
            <person name="Pitluck S."/>
            <person name="Liolios K."/>
            <person name="Mavromatis K."/>
            <person name="Mikhailova N."/>
            <person name="Pati A."/>
            <person name="Chen A."/>
            <person name="Palaniappan K."/>
            <person name="Land M."/>
            <person name="Hauser L."/>
            <person name="Chang Y.J."/>
            <person name="Jeffries C.D."/>
            <person name="Brambilla E."/>
            <person name="Rohde M."/>
            <person name="Goker M."/>
            <person name="Tindall B.J."/>
            <person name="Woyke T."/>
            <person name="Bristow J."/>
            <person name="Eisen J.A."/>
            <person name="Markowitz V."/>
            <person name="Hugenholtz P."/>
            <person name="Kyrpides N.C."/>
            <person name="Klenk H.P."/>
            <person name="Lapidus A."/>
        </authorList>
    </citation>
    <scope>NUCLEOTIDE SEQUENCE [LARGE SCALE GENOMIC DNA]</scope>
    <source>
        <strain evidence="6">DSM 17093 / CIP 108686 / LMG 22925 / RQ-24</strain>
    </source>
</reference>
<dbReference type="Gene3D" id="3.90.550.10">
    <property type="entry name" value="Spore Coat Polysaccharide Biosynthesis Protein SpsA, Chain A"/>
    <property type="match status" value="1"/>
</dbReference>
<keyword evidence="3 5" id="KW-0808">Transferase</keyword>
<dbReference type="PANTHER" id="PTHR43179">
    <property type="entry name" value="RHAMNOSYLTRANSFERASE WBBL"/>
    <property type="match status" value="1"/>
</dbReference>
<dbReference type="InterPro" id="IPR001173">
    <property type="entry name" value="Glyco_trans_2-like"/>
</dbReference>
<keyword evidence="2" id="KW-0328">Glycosyltransferase</keyword>
<dbReference type="HOGENOM" id="CLU_1000417_0_0_0"/>